<feature type="transmembrane region" description="Helical" evidence="1">
    <location>
        <begin position="90"/>
        <end position="109"/>
    </location>
</feature>
<keyword evidence="1" id="KW-0472">Membrane</keyword>
<name>A0A1H3XSU3_9GAMM</name>
<keyword evidence="3" id="KW-1185">Reference proteome</keyword>
<evidence type="ECO:0000313" key="3">
    <source>
        <dbReference type="Proteomes" id="UP000199397"/>
    </source>
</evidence>
<evidence type="ECO:0000256" key="1">
    <source>
        <dbReference type="SAM" id="Phobius"/>
    </source>
</evidence>
<accession>A0A1H3XSU3</accession>
<sequence>MYRRLFFLFPSRKQTNQAVLQLEDMGIKETDIHAFSADKQELAGLPPASDRQKRGLDVLVEKVCWNADLILFFIALAGFGVALFYSSLGWAALALIIMALTFSAGYVFATRIPKAHVTDFRDALRHHEILLSVDVPPGQVAAVSSLMHRGHPEVVDGGVGWSLHRFGL</sequence>
<keyword evidence="1" id="KW-0812">Transmembrane</keyword>
<feature type="transmembrane region" description="Helical" evidence="1">
    <location>
        <begin position="63"/>
        <end position="84"/>
    </location>
</feature>
<organism evidence="2 3">
    <name type="scientific">Thiothrix caldifontis</name>
    <dbReference type="NCBI Taxonomy" id="525918"/>
    <lineage>
        <taxon>Bacteria</taxon>
        <taxon>Pseudomonadati</taxon>
        <taxon>Pseudomonadota</taxon>
        <taxon>Gammaproteobacteria</taxon>
        <taxon>Thiotrichales</taxon>
        <taxon>Thiotrichaceae</taxon>
        <taxon>Thiothrix</taxon>
    </lineage>
</organism>
<gene>
    <name evidence="2" type="ORF">SAMN05660964_00773</name>
</gene>
<dbReference type="Proteomes" id="UP000199397">
    <property type="component" value="Unassembled WGS sequence"/>
</dbReference>
<dbReference type="EMBL" id="FNQP01000003">
    <property type="protein sequence ID" value="SEA01622.1"/>
    <property type="molecule type" value="Genomic_DNA"/>
</dbReference>
<dbReference type="STRING" id="525918.SAMN05660964_00773"/>
<protein>
    <submittedName>
        <fullName evidence="2">Uncharacterized protein</fullName>
    </submittedName>
</protein>
<dbReference type="AlphaFoldDB" id="A0A1H3XSU3"/>
<evidence type="ECO:0000313" key="2">
    <source>
        <dbReference type="EMBL" id="SEA01622.1"/>
    </source>
</evidence>
<proteinExistence type="predicted"/>
<dbReference type="OrthoDB" id="8775484at2"/>
<reference evidence="2 3" key="1">
    <citation type="submission" date="2016-10" db="EMBL/GenBank/DDBJ databases">
        <authorList>
            <person name="de Groot N.N."/>
        </authorList>
    </citation>
    <scope>NUCLEOTIDE SEQUENCE [LARGE SCALE GENOMIC DNA]</scope>
    <source>
        <strain evidence="2 3">DSM 21228</strain>
    </source>
</reference>
<keyword evidence="1" id="KW-1133">Transmembrane helix</keyword>
<dbReference type="RefSeq" id="WP_093065565.1">
    <property type="nucleotide sequence ID" value="NZ_FNQP01000003.1"/>
</dbReference>